<comment type="caution">
    <text evidence="6">The sequence shown here is derived from an EMBL/GenBank/DDBJ whole genome shotgun (WGS) entry which is preliminary data.</text>
</comment>
<dbReference type="PATRIC" id="fig|762836.4.peg.1008"/>
<keyword evidence="7" id="KW-1185">Reference proteome</keyword>
<evidence type="ECO:0000256" key="2">
    <source>
        <dbReference type="ARBA" id="ARBA00023015"/>
    </source>
</evidence>
<dbReference type="InterPro" id="IPR036390">
    <property type="entry name" value="WH_DNA-bd_sf"/>
</dbReference>
<reference evidence="7" key="1">
    <citation type="journal article" date="2016" name="Front. Microbiol.">
        <title>Molecular Keys to the Janthinobacterium and Duganella spp. Interaction with the Plant Pathogen Fusarium graminearum.</title>
        <authorList>
            <person name="Haack F.S."/>
            <person name="Poehlein A."/>
            <person name="Kroger C."/>
            <person name="Voigt C.A."/>
            <person name="Piepenbring M."/>
            <person name="Bode H.B."/>
            <person name="Daniel R."/>
            <person name="Schafer W."/>
            <person name="Streit W.R."/>
        </authorList>
    </citation>
    <scope>NUCLEOTIDE SEQUENCE [LARGE SCALE GENOMIC DNA]</scope>
    <source>
        <strain evidence="7">T54</strain>
    </source>
</reference>
<dbReference type="PROSITE" id="PS50931">
    <property type="entry name" value="HTH_LYSR"/>
    <property type="match status" value="1"/>
</dbReference>
<protein>
    <submittedName>
        <fullName evidence="6">HTH-type transcriptional regulator PgrR</fullName>
    </submittedName>
</protein>
<dbReference type="SUPFAM" id="SSF46785">
    <property type="entry name" value="Winged helix' DNA-binding domain"/>
    <property type="match status" value="1"/>
</dbReference>
<dbReference type="GO" id="GO:0043565">
    <property type="term" value="F:sequence-specific DNA binding"/>
    <property type="evidence" value="ECO:0007669"/>
    <property type="project" value="TreeGrafter"/>
</dbReference>
<dbReference type="Pfam" id="PF03466">
    <property type="entry name" value="LysR_substrate"/>
    <property type="match status" value="1"/>
</dbReference>
<evidence type="ECO:0000256" key="3">
    <source>
        <dbReference type="ARBA" id="ARBA00023125"/>
    </source>
</evidence>
<dbReference type="PANTHER" id="PTHR30537:SF3">
    <property type="entry name" value="TRANSCRIPTIONAL REGULATORY PROTEIN"/>
    <property type="match status" value="1"/>
</dbReference>
<evidence type="ECO:0000256" key="1">
    <source>
        <dbReference type="ARBA" id="ARBA00009437"/>
    </source>
</evidence>
<dbReference type="InterPro" id="IPR005119">
    <property type="entry name" value="LysR_subst-bd"/>
</dbReference>
<gene>
    <name evidence="6" type="primary">pgrR_5</name>
    <name evidence="6" type="ORF">DUPY_09570</name>
</gene>
<dbReference type="GO" id="GO:0003700">
    <property type="term" value="F:DNA-binding transcription factor activity"/>
    <property type="evidence" value="ECO:0007669"/>
    <property type="project" value="InterPro"/>
</dbReference>
<dbReference type="InterPro" id="IPR058163">
    <property type="entry name" value="LysR-type_TF_proteobact-type"/>
</dbReference>
<organism evidence="6 7">
    <name type="scientific">Duganella phyllosphaerae</name>
    <dbReference type="NCBI Taxonomy" id="762836"/>
    <lineage>
        <taxon>Bacteria</taxon>
        <taxon>Pseudomonadati</taxon>
        <taxon>Pseudomonadota</taxon>
        <taxon>Betaproteobacteria</taxon>
        <taxon>Burkholderiales</taxon>
        <taxon>Oxalobacteraceae</taxon>
        <taxon>Telluria group</taxon>
        <taxon>Duganella</taxon>
    </lineage>
</organism>
<dbReference type="Gene3D" id="1.10.10.10">
    <property type="entry name" value="Winged helix-like DNA-binding domain superfamily/Winged helix DNA-binding domain"/>
    <property type="match status" value="1"/>
</dbReference>
<evidence type="ECO:0000256" key="4">
    <source>
        <dbReference type="ARBA" id="ARBA00023163"/>
    </source>
</evidence>
<dbReference type="SUPFAM" id="SSF53850">
    <property type="entry name" value="Periplasmic binding protein-like II"/>
    <property type="match status" value="1"/>
</dbReference>
<evidence type="ECO:0000313" key="6">
    <source>
        <dbReference type="EMBL" id="OFA07843.1"/>
    </source>
</evidence>
<dbReference type="AlphaFoldDB" id="A0A1E7X5R2"/>
<dbReference type="InterPro" id="IPR036388">
    <property type="entry name" value="WH-like_DNA-bd_sf"/>
</dbReference>
<proteinExistence type="inferred from homology"/>
<dbReference type="GO" id="GO:0006351">
    <property type="term" value="P:DNA-templated transcription"/>
    <property type="evidence" value="ECO:0007669"/>
    <property type="project" value="TreeGrafter"/>
</dbReference>
<dbReference type="PANTHER" id="PTHR30537">
    <property type="entry name" value="HTH-TYPE TRANSCRIPTIONAL REGULATOR"/>
    <property type="match status" value="1"/>
</dbReference>
<dbReference type="Proteomes" id="UP000175989">
    <property type="component" value="Unassembled WGS sequence"/>
</dbReference>
<keyword evidence="4" id="KW-0804">Transcription</keyword>
<evidence type="ECO:0000313" key="7">
    <source>
        <dbReference type="Proteomes" id="UP000175989"/>
    </source>
</evidence>
<dbReference type="Pfam" id="PF00126">
    <property type="entry name" value="HTH_1"/>
    <property type="match status" value="1"/>
</dbReference>
<accession>A0A1E7X5R2</accession>
<evidence type="ECO:0000259" key="5">
    <source>
        <dbReference type="PROSITE" id="PS50931"/>
    </source>
</evidence>
<dbReference type="InterPro" id="IPR000847">
    <property type="entry name" value="LysR_HTH_N"/>
</dbReference>
<dbReference type="Gene3D" id="3.40.190.290">
    <property type="match status" value="1"/>
</dbReference>
<dbReference type="EMBL" id="LROM01000054">
    <property type="protein sequence ID" value="OFA07843.1"/>
    <property type="molecule type" value="Genomic_DNA"/>
</dbReference>
<comment type="similarity">
    <text evidence="1">Belongs to the LysR transcriptional regulatory family.</text>
</comment>
<keyword evidence="3" id="KW-0238">DNA-binding</keyword>
<name>A0A1E7X5R2_9BURK</name>
<keyword evidence="2" id="KW-0805">Transcription regulation</keyword>
<sequence>MHRTLERHRMDWDNARIFLAIYRASTLRAAAGQLGIDQATVGRRLNALEDSLGARLFLRTPSGYLATPAGELAVTAAQAMEAAALQFQREMQGIDNRLCGVVRVTTSDTMAATFVVDAMRRLHAAHPAIRIVLTTGTEITSLTRREADLAVRTLKPTSPDLISRHLVKRSMGLYAAPSYLALRGMPEQGVGLAGHDIVVYQGSVAPRHRDKICREPVTNARVAIEVNSGLMLLDAARKGMGVAELPCHMADGDPLLVRVWPDRVDHYDVWLVMHGDLSRSARVRAAADAIIESFPGA</sequence>
<feature type="domain" description="HTH lysR-type" evidence="5">
    <location>
        <begin position="10"/>
        <end position="67"/>
    </location>
</feature>